<dbReference type="EMBL" id="SDGZ01000003">
    <property type="protein sequence ID" value="TYC51098.1"/>
    <property type="molecule type" value="Genomic_DNA"/>
</dbReference>
<reference evidence="1 2" key="1">
    <citation type="submission" date="2019-01" db="EMBL/GenBank/DDBJ databases">
        <title>Weissella sp. nov., a novel lactic acid bacterium isolated from animal feces.</title>
        <authorList>
            <person name="Wang L.-T."/>
        </authorList>
    </citation>
    <scope>NUCLEOTIDE SEQUENCE [LARGE SCALE GENOMIC DNA]</scope>
    <source>
        <strain evidence="1 2">8H-2</strain>
    </source>
</reference>
<organism evidence="1 2">
    <name type="scientific">Weissella muntiaci</name>
    <dbReference type="NCBI Taxonomy" id="2508881"/>
    <lineage>
        <taxon>Bacteria</taxon>
        <taxon>Bacillati</taxon>
        <taxon>Bacillota</taxon>
        <taxon>Bacilli</taxon>
        <taxon>Lactobacillales</taxon>
        <taxon>Lactobacillaceae</taxon>
        <taxon>Weissella</taxon>
    </lineage>
</organism>
<gene>
    <name evidence="1" type="ORF">ESZ50_00760</name>
</gene>
<evidence type="ECO:0000313" key="1">
    <source>
        <dbReference type="EMBL" id="TYC51098.1"/>
    </source>
</evidence>
<comment type="caution">
    <text evidence="1">The sequence shown here is derived from an EMBL/GenBank/DDBJ whole genome shotgun (WGS) entry which is preliminary data.</text>
</comment>
<dbReference type="AlphaFoldDB" id="A0A6C2CAJ9"/>
<sequence length="81" mass="9536">MVKRYVAVDLRRQRILLEATTHAELNKIILDRMDSSDQLPQAMWLYKIDEELLIQIKSEMKNSSKTFGFVTLKYKNFGEGK</sequence>
<evidence type="ECO:0000313" key="2">
    <source>
        <dbReference type="Proteomes" id="UP000371977"/>
    </source>
</evidence>
<protein>
    <submittedName>
        <fullName evidence="1">Uncharacterized protein</fullName>
    </submittedName>
</protein>
<accession>A0A6C2CAJ9</accession>
<proteinExistence type="predicted"/>
<name>A0A6C2CAJ9_9LACO</name>
<dbReference type="Proteomes" id="UP000371977">
    <property type="component" value="Unassembled WGS sequence"/>
</dbReference>
<dbReference type="OrthoDB" id="2147674at2"/>
<dbReference type="RefSeq" id="WP_148621684.1">
    <property type="nucleotide sequence ID" value="NZ_SDGZ01000003.1"/>
</dbReference>
<keyword evidence="2" id="KW-1185">Reference proteome</keyword>